<name>A0A1L4BTX2_9GAMM</name>
<evidence type="ECO:0000313" key="2">
    <source>
        <dbReference type="Proteomes" id="UP000184222"/>
    </source>
</evidence>
<protein>
    <recommendedName>
        <fullName evidence="3">Phage head morphogenesis domain-containing protein</fullName>
    </recommendedName>
</protein>
<gene>
    <name evidence="1" type="ORF">F7310_07955</name>
</gene>
<dbReference type="Proteomes" id="UP000184222">
    <property type="component" value="Chromosome"/>
</dbReference>
<dbReference type="KEGG" id="frx:F7310_07955"/>
<sequence>MFNKLKTFFSKSESSPQEVVSTDVPIQEYFKAEVEDSPYLKEDSYDLVMKHLNHEINITKTENKLSSDEKKALGLNPRQVITKEVVQVLNKDGLKLSNPKAVLSDIYYKAAMAKSREDSFAKASRIGIKKFTLLLAGDESECAWCKENSNVQLGTDALEVFNKNCSCIPYSKTIIQPVIEF</sequence>
<dbReference type="AlphaFoldDB" id="A0A1L4BTX2"/>
<keyword evidence="2" id="KW-1185">Reference proteome</keyword>
<dbReference type="OrthoDB" id="7058633at2"/>
<dbReference type="EMBL" id="CP016796">
    <property type="protein sequence ID" value="API87300.1"/>
    <property type="molecule type" value="Genomic_DNA"/>
</dbReference>
<accession>A0A1L4BTX2</accession>
<proteinExistence type="predicted"/>
<evidence type="ECO:0008006" key="3">
    <source>
        <dbReference type="Google" id="ProtNLM"/>
    </source>
</evidence>
<reference evidence="1 2" key="1">
    <citation type="journal article" date="2016" name="Appl. Environ. Microbiol.">
        <title>Whole genome relationships among Francisella bacteria of diverse origin define new species and provide specific regions for detection.</title>
        <authorList>
            <person name="Challacombe J.F."/>
            <person name="Petersen J.M."/>
            <person name="Gallegos-Graves V."/>
            <person name="Hodge D."/>
            <person name="Pillai S."/>
            <person name="Kuske C.R."/>
        </authorList>
    </citation>
    <scope>NUCLEOTIDE SEQUENCE [LARGE SCALE GENOMIC DNA]</scope>
    <source>
        <strain evidence="2">TX07-7310</strain>
    </source>
</reference>
<evidence type="ECO:0000313" key="1">
    <source>
        <dbReference type="EMBL" id="API87300.1"/>
    </source>
</evidence>
<dbReference type="RefSeq" id="WP_072713073.1">
    <property type="nucleotide sequence ID" value="NZ_CP016796.1"/>
</dbReference>
<organism evidence="1 2">
    <name type="scientific">Francisella uliginis</name>
    <dbReference type="NCBI Taxonomy" id="573570"/>
    <lineage>
        <taxon>Bacteria</taxon>
        <taxon>Pseudomonadati</taxon>
        <taxon>Pseudomonadota</taxon>
        <taxon>Gammaproteobacteria</taxon>
        <taxon>Thiotrichales</taxon>
        <taxon>Francisellaceae</taxon>
        <taxon>Francisella</taxon>
    </lineage>
</organism>